<feature type="region of interest" description="Disordered" evidence="1">
    <location>
        <begin position="61"/>
        <end position="80"/>
    </location>
</feature>
<proteinExistence type="predicted"/>
<gene>
    <name evidence="2" type="ORF">G0U57_020114</name>
</gene>
<accession>A0A8T1S3J7</accession>
<name>A0A8T1S3J7_CHESE</name>
<feature type="non-terminal residue" evidence="2">
    <location>
        <position position="1"/>
    </location>
</feature>
<evidence type="ECO:0000256" key="1">
    <source>
        <dbReference type="SAM" id="MobiDB-lite"/>
    </source>
</evidence>
<evidence type="ECO:0000313" key="3">
    <source>
        <dbReference type="Proteomes" id="UP000765507"/>
    </source>
</evidence>
<organism evidence="2 3">
    <name type="scientific">Chelydra serpentina</name>
    <name type="common">Snapping turtle</name>
    <name type="synonym">Testudo serpentina</name>
    <dbReference type="NCBI Taxonomy" id="8475"/>
    <lineage>
        <taxon>Eukaryota</taxon>
        <taxon>Metazoa</taxon>
        <taxon>Chordata</taxon>
        <taxon>Craniata</taxon>
        <taxon>Vertebrata</taxon>
        <taxon>Euteleostomi</taxon>
        <taxon>Archelosauria</taxon>
        <taxon>Testudinata</taxon>
        <taxon>Testudines</taxon>
        <taxon>Cryptodira</taxon>
        <taxon>Durocryptodira</taxon>
        <taxon>Americhelydia</taxon>
        <taxon>Chelydroidea</taxon>
        <taxon>Chelydridae</taxon>
        <taxon>Chelydra</taxon>
    </lineage>
</organism>
<dbReference type="AlphaFoldDB" id="A0A8T1S3J7"/>
<reference evidence="2 3" key="1">
    <citation type="journal article" date="2020" name="G3 (Bethesda)">
        <title>Draft Genome of the Common Snapping Turtle, Chelydra serpentina, a Model for Phenotypic Plasticity in Reptiles.</title>
        <authorList>
            <person name="Das D."/>
            <person name="Singh S.K."/>
            <person name="Bierstedt J."/>
            <person name="Erickson A."/>
            <person name="Galli G.L.J."/>
            <person name="Crossley D.A. 2nd"/>
            <person name="Rhen T."/>
        </authorList>
    </citation>
    <scope>NUCLEOTIDE SEQUENCE [LARGE SCALE GENOMIC DNA]</scope>
    <source>
        <strain evidence="2">KW</strain>
    </source>
</reference>
<protein>
    <submittedName>
        <fullName evidence="2">Uncharacterized protein</fullName>
    </submittedName>
</protein>
<dbReference type="Proteomes" id="UP000765507">
    <property type="component" value="Unassembled WGS sequence"/>
</dbReference>
<evidence type="ECO:0000313" key="2">
    <source>
        <dbReference type="EMBL" id="KAG6923579.1"/>
    </source>
</evidence>
<dbReference type="EMBL" id="JAHGAV010000829">
    <property type="protein sequence ID" value="KAG6923579.1"/>
    <property type="molecule type" value="Genomic_DNA"/>
</dbReference>
<sequence length="80" mass="8641">EPQTLAVSRSIIHRLQDICLTLVSTHPGPPSQYAGPGSADPKWPRRPPCFLLYCCFLPGSLQQSPLPEPREGDQSTGVSG</sequence>
<keyword evidence="3" id="KW-1185">Reference proteome</keyword>
<comment type="caution">
    <text evidence="2">The sequence shown here is derived from an EMBL/GenBank/DDBJ whole genome shotgun (WGS) entry which is preliminary data.</text>
</comment>